<gene>
    <name evidence="3" type="ORF">GCM10009092_10070</name>
</gene>
<evidence type="ECO:0000256" key="1">
    <source>
        <dbReference type="SAM" id="Coils"/>
    </source>
</evidence>
<proteinExistence type="predicted"/>
<organism evidence="3 4">
    <name type="scientific">Bowmanella denitrificans</name>
    <dbReference type="NCBI Taxonomy" id="366582"/>
    <lineage>
        <taxon>Bacteria</taxon>
        <taxon>Pseudomonadati</taxon>
        <taxon>Pseudomonadota</taxon>
        <taxon>Gammaproteobacteria</taxon>
        <taxon>Alteromonadales</taxon>
        <taxon>Alteromonadaceae</taxon>
        <taxon>Bowmanella</taxon>
    </lineage>
</organism>
<dbReference type="Pfam" id="PF20531">
    <property type="entry name" value="DUF6746"/>
    <property type="match status" value="1"/>
</dbReference>
<protein>
    <submittedName>
        <fullName evidence="3">Uncharacterized protein</fullName>
    </submittedName>
</protein>
<comment type="caution">
    <text evidence="3">The sequence shown here is derived from an EMBL/GenBank/DDBJ whole genome shotgun (WGS) entry which is preliminary data.</text>
</comment>
<keyword evidence="4" id="KW-1185">Reference proteome</keyword>
<feature type="chain" id="PRO_5046294453" evidence="2">
    <location>
        <begin position="22"/>
        <end position="127"/>
    </location>
</feature>
<keyword evidence="1" id="KW-0175">Coiled coil</keyword>
<name>A0ABN0WVM5_9ALTE</name>
<keyword evidence="2" id="KW-0732">Signal</keyword>
<accession>A0ABN0WVM5</accession>
<dbReference type="RefSeq" id="WP_343842511.1">
    <property type="nucleotide sequence ID" value="NZ_BAAAEI010000006.1"/>
</dbReference>
<feature type="signal peptide" evidence="2">
    <location>
        <begin position="1"/>
        <end position="21"/>
    </location>
</feature>
<dbReference type="InterPro" id="IPR046634">
    <property type="entry name" value="DUF6746"/>
</dbReference>
<reference evidence="3 4" key="1">
    <citation type="journal article" date="2019" name="Int. J. Syst. Evol. Microbiol.">
        <title>The Global Catalogue of Microorganisms (GCM) 10K type strain sequencing project: providing services to taxonomists for standard genome sequencing and annotation.</title>
        <authorList>
            <consortium name="The Broad Institute Genomics Platform"/>
            <consortium name="The Broad Institute Genome Sequencing Center for Infectious Disease"/>
            <person name="Wu L."/>
            <person name="Ma J."/>
        </authorList>
    </citation>
    <scope>NUCLEOTIDE SEQUENCE [LARGE SCALE GENOMIC DNA]</scope>
    <source>
        <strain evidence="3 4">JCM 13378</strain>
    </source>
</reference>
<dbReference type="EMBL" id="BAAAEI010000006">
    <property type="protein sequence ID" value="GAA0347683.1"/>
    <property type="molecule type" value="Genomic_DNA"/>
</dbReference>
<evidence type="ECO:0000256" key="2">
    <source>
        <dbReference type="SAM" id="SignalP"/>
    </source>
</evidence>
<sequence>MQYRRLAAGMAMLMCSTLASAETRPDHYHGQSAESLEQALQNLDLYNAKLQQVVNKAELTIEDMVLVHELTYSLENALQRLDLELGNLAETLEEVHVGSEQAKTELVRAKARAYLQHSARLLPKKAD</sequence>
<evidence type="ECO:0000313" key="4">
    <source>
        <dbReference type="Proteomes" id="UP001501757"/>
    </source>
</evidence>
<evidence type="ECO:0000313" key="3">
    <source>
        <dbReference type="EMBL" id="GAA0347683.1"/>
    </source>
</evidence>
<dbReference type="Proteomes" id="UP001501757">
    <property type="component" value="Unassembled WGS sequence"/>
</dbReference>
<feature type="coiled-coil region" evidence="1">
    <location>
        <begin position="33"/>
        <end position="94"/>
    </location>
</feature>